<evidence type="ECO:0000256" key="3">
    <source>
        <dbReference type="ARBA" id="ARBA00022989"/>
    </source>
</evidence>
<keyword evidence="2 5" id="KW-0812">Transmembrane</keyword>
<accession>A0ABS2MN27</accession>
<sequence length="332" mass="36518">MRRILAIVSRDIKSGTRDWLILYLSVAPILFAIVLSLFIPSAGNTSVDFVVDASVDPAYIQYLETYAQVELEASQKNVLDRVGQIDDVFGVIENNGKYQLLAQGNEVEGTQEVARLILSQFAHSAQESAINVTFSNVGWEVSPLKLEGANLLILLNTVLGGMLILLNLVEEKMSNTISAMNVTPTKRWEFIAGKGVLGFALTFIGALAAVLILKFDGVHYGMLVVSVFFIGLIGGLIGFAIGITNNEPISAIASMKVIFVPILISVFGAMYLPGKWIYLIYWSPFYWAYEIIKKILLLEANWGDVALHSSVIFGTFIIVFLGLRKRIMNGMN</sequence>
<dbReference type="RefSeq" id="WP_204661473.1">
    <property type="nucleotide sequence ID" value="NZ_JAFBDT010000001.1"/>
</dbReference>
<feature type="transmembrane region" description="Helical" evidence="5">
    <location>
        <begin position="20"/>
        <end position="39"/>
    </location>
</feature>
<dbReference type="Proteomes" id="UP000767854">
    <property type="component" value="Unassembled WGS sequence"/>
</dbReference>
<keyword evidence="8" id="KW-1185">Reference proteome</keyword>
<evidence type="ECO:0000313" key="7">
    <source>
        <dbReference type="EMBL" id="MBM7560794.1"/>
    </source>
</evidence>
<feature type="transmembrane region" description="Helical" evidence="5">
    <location>
        <begin position="253"/>
        <end position="272"/>
    </location>
</feature>
<organism evidence="7 8">
    <name type="scientific">Fusibacter tunisiensis</name>
    <dbReference type="NCBI Taxonomy" id="1008308"/>
    <lineage>
        <taxon>Bacteria</taxon>
        <taxon>Bacillati</taxon>
        <taxon>Bacillota</taxon>
        <taxon>Clostridia</taxon>
        <taxon>Eubacteriales</taxon>
        <taxon>Eubacteriales Family XII. Incertae Sedis</taxon>
        <taxon>Fusibacter</taxon>
    </lineage>
</organism>
<dbReference type="Pfam" id="PF12698">
    <property type="entry name" value="ABC2_membrane_3"/>
    <property type="match status" value="1"/>
</dbReference>
<keyword evidence="4 5" id="KW-0472">Membrane</keyword>
<feature type="transmembrane region" description="Helical" evidence="5">
    <location>
        <begin position="149"/>
        <end position="169"/>
    </location>
</feature>
<keyword evidence="3 5" id="KW-1133">Transmembrane helix</keyword>
<gene>
    <name evidence="7" type="ORF">JOC49_000303</name>
</gene>
<feature type="domain" description="ABC-2 type transporter transmembrane" evidence="6">
    <location>
        <begin position="21"/>
        <end position="321"/>
    </location>
</feature>
<dbReference type="EMBL" id="JAFBDT010000001">
    <property type="protein sequence ID" value="MBM7560794.1"/>
    <property type="molecule type" value="Genomic_DNA"/>
</dbReference>
<feature type="transmembrane region" description="Helical" evidence="5">
    <location>
        <begin position="219"/>
        <end position="241"/>
    </location>
</feature>
<comment type="subcellular location">
    <subcellularLocation>
        <location evidence="1">Membrane</location>
        <topology evidence="1">Multi-pass membrane protein</topology>
    </subcellularLocation>
</comment>
<evidence type="ECO:0000259" key="6">
    <source>
        <dbReference type="Pfam" id="PF12698"/>
    </source>
</evidence>
<name>A0ABS2MN27_9FIRM</name>
<dbReference type="InterPro" id="IPR013525">
    <property type="entry name" value="ABC2_TM"/>
</dbReference>
<evidence type="ECO:0000256" key="2">
    <source>
        <dbReference type="ARBA" id="ARBA00022692"/>
    </source>
</evidence>
<reference evidence="7 8" key="1">
    <citation type="submission" date="2021-01" db="EMBL/GenBank/DDBJ databases">
        <title>Genomic Encyclopedia of Type Strains, Phase IV (KMG-IV): sequencing the most valuable type-strain genomes for metagenomic binning, comparative biology and taxonomic classification.</title>
        <authorList>
            <person name="Goeker M."/>
        </authorList>
    </citation>
    <scope>NUCLEOTIDE SEQUENCE [LARGE SCALE GENOMIC DNA]</scope>
    <source>
        <strain evidence="7 8">DSM 24436</strain>
    </source>
</reference>
<evidence type="ECO:0000256" key="1">
    <source>
        <dbReference type="ARBA" id="ARBA00004141"/>
    </source>
</evidence>
<evidence type="ECO:0000256" key="5">
    <source>
        <dbReference type="SAM" id="Phobius"/>
    </source>
</evidence>
<proteinExistence type="predicted"/>
<evidence type="ECO:0000256" key="4">
    <source>
        <dbReference type="ARBA" id="ARBA00023136"/>
    </source>
</evidence>
<feature type="transmembrane region" description="Helical" evidence="5">
    <location>
        <begin position="190"/>
        <end position="213"/>
    </location>
</feature>
<comment type="caution">
    <text evidence="7">The sequence shown here is derived from an EMBL/GenBank/DDBJ whole genome shotgun (WGS) entry which is preliminary data.</text>
</comment>
<feature type="transmembrane region" description="Helical" evidence="5">
    <location>
        <begin position="305"/>
        <end position="323"/>
    </location>
</feature>
<protein>
    <submittedName>
        <fullName evidence="7">ABC-2 type transport system permease protein</fullName>
    </submittedName>
</protein>
<evidence type="ECO:0000313" key="8">
    <source>
        <dbReference type="Proteomes" id="UP000767854"/>
    </source>
</evidence>